<comment type="caution">
    <text evidence="2">The sequence shown here is derived from an EMBL/GenBank/DDBJ whole genome shotgun (WGS) entry which is preliminary data.</text>
</comment>
<reference evidence="2 3" key="1">
    <citation type="submission" date="2019-02" db="EMBL/GenBank/DDBJ databases">
        <title>Deep-cultivation of Planctomycetes and their phenomic and genomic characterization uncovers novel biology.</title>
        <authorList>
            <person name="Wiegand S."/>
            <person name="Jogler M."/>
            <person name="Boedeker C."/>
            <person name="Pinto D."/>
            <person name="Vollmers J."/>
            <person name="Rivas-Marin E."/>
            <person name="Kohn T."/>
            <person name="Peeters S.H."/>
            <person name="Heuer A."/>
            <person name="Rast P."/>
            <person name="Oberbeckmann S."/>
            <person name="Bunk B."/>
            <person name="Jeske O."/>
            <person name="Meyerdierks A."/>
            <person name="Storesund J.E."/>
            <person name="Kallscheuer N."/>
            <person name="Luecker S."/>
            <person name="Lage O.M."/>
            <person name="Pohl T."/>
            <person name="Merkel B.J."/>
            <person name="Hornburger P."/>
            <person name="Mueller R.-W."/>
            <person name="Bruemmer F."/>
            <person name="Labrenz M."/>
            <person name="Spormann A.M."/>
            <person name="Op Den Camp H."/>
            <person name="Overmann J."/>
            <person name="Amann R."/>
            <person name="Jetten M.S.M."/>
            <person name="Mascher T."/>
            <person name="Medema M.H."/>
            <person name="Devos D.P."/>
            <person name="Kaster A.-K."/>
            <person name="Ovreas L."/>
            <person name="Rohde M."/>
            <person name="Galperin M.Y."/>
            <person name="Jogler C."/>
        </authorList>
    </citation>
    <scope>NUCLEOTIDE SEQUENCE [LARGE SCALE GENOMIC DNA]</scope>
    <source>
        <strain evidence="2 3">Pla100</strain>
    </source>
</reference>
<evidence type="ECO:0000313" key="3">
    <source>
        <dbReference type="Proteomes" id="UP000316213"/>
    </source>
</evidence>
<feature type="compositionally biased region" description="Basic and acidic residues" evidence="1">
    <location>
        <begin position="52"/>
        <end position="64"/>
    </location>
</feature>
<evidence type="ECO:0000256" key="1">
    <source>
        <dbReference type="SAM" id="MobiDB-lite"/>
    </source>
</evidence>
<dbReference type="AlphaFoldDB" id="A0A5C5ZYS1"/>
<gene>
    <name evidence="2" type="ORF">Pla100_46840</name>
</gene>
<proteinExistence type="predicted"/>
<sequence>MDVSPGFQISSTLFSRLTSSSNSNYKTRTNSQKAVVRCSPGHSLVPSSGVRSMREPNFEESPHSLHDGIQGLAKCRAALTQTLDFLRP</sequence>
<protein>
    <submittedName>
        <fullName evidence="2">Uncharacterized protein</fullName>
    </submittedName>
</protein>
<evidence type="ECO:0000313" key="2">
    <source>
        <dbReference type="EMBL" id="TWT92148.1"/>
    </source>
</evidence>
<organism evidence="2 3">
    <name type="scientific">Neorhodopirellula pilleata</name>
    <dbReference type="NCBI Taxonomy" id="2714738"/>
    <lineage>
        <taxon>Bacteria</taxon>
        <taxon>Pseudomonadati</taxon>
        <taxon>Planctomycetota</taxon>
        <taxon>Planctomycetia</taxon>
        <taxon>Pirellulales</taxon>
        <taxon>Pirellulaceae</taxon>
        <taxon>Neorhodopirellula</taxon>
    </lineage>
</organism>
<dbReference type="EMBL" id="SJPM01000012">
    <property type="protein sequence ID" value="TWT92148.1"/>
    <property type="molecule type" value="Genomic_DNA"/>
</dbReference>
<feature type="region of interest" description="Disordered" evidence="1">
    <location>
        <begin position="18"/>
        <end position="64"/>
    </location>
</feature>
<accession>A0A5C5ZYS1</accession>
<keyword evidence="3" id="KW-1185">Reference proteome</keyword>
<dbReference type="Proteomes" id="UP000316213">
    <property type="component" value="Unassembled WGS sequence"/>
</dbReference>
<name>A0A5C5ZYS1_9BACT</name>